<dbReference type="eggNOG" id="ENOG5031TGW">
    <property type="taxonomic scope" value="Bacteria"/>
</dbReference>
<name>A0A0A2MK52_9FLAO</name>
<protein>
    <submittedName>
        <fullName evidence="1">Phosphoribosylpyrophosphate synthetase</fullName>
    </submittedName>
</protein>
<organism evidence="1 2">
    <name type="scientific">Flavobacterium rivuli WB 3.3-2 = DSM 21788</name>
    <dbReference type="NCBI Taxonomy" id="1121895"/>
    <lineage>
        <taxon>Bacteria</taxon>
        <taxon>Pseudomonadati</taxon>
        <taxon>Bacteroidota</taxon>
        <taxon>Flavobacteriia</taxon>
        <taxon>Flavobacteriales</taxon>
        <taxon>Flavobacteriaceae</taxon>
        <taxon>Flavobacterium</taxon>
    </lineage>
</organism>
<sequence length="104" mass="11922">MENTQPSFDTVIETLNWLRTQGFTHDFNLDYDTIKYNNGTGIMSPEDFHIEWVFRFEGETDPGDEEIIYGITSAAHNIKGVLLSAYGMYADPLSDRMIQKLSVH</sequence>
<dbReference type="RefSeq" id="WP_020211690.1">
    <property type="nucleotide sequence ID" value="NZ_JRLX01000001.1"/>
</dbReference>
<gene>
    <name evidence="1" type="ORF">Q765_01805</name>
</gene>
<reference evidence="1 2" key="1">
    <citation type="submission" date="2013-09" db="EMBL/GenBank/DDBJ databases">
        <authorList>
            <person name="Zeng Z."/>
            <person name="Chen C."/>
        </authorList>
    </citation>
    <scope>NUCLEOTIDE SEQUENCE [LARGE SCALE GENOMIC DNA]</scope>
    <source>
        <strain evidence="1 2">WB 3.3-2</strain>
    </source>
</reference>
<keyword evidence="2" id="KW-1185">Reference proteome</keyword>
<dbReference type="STRING" id="1121895.GCA_000378485_00566"/>
<accession>A0A0A2MK52</accession>
<dbReference type="OrthoDB" id="8418771at2"/>
<evidence type="ECO:0000313" key="2">
    <source>
        <dbReference type="Proteomes" id="UP000030152"/>
    </source>
</evidence>
<dbReference type="Proteomes" id="UP000030152">
    <property type="component" value="Unassembled WGS sequence"/>
</dbReference>
<comment type="caution">
    <text evidence="1">The sequence shown here is derived from an EMBL/GenBank/DDBJ whole genome shotgun (WGS) entry which is preliminary data.</text>
</comment>
<dbReference type="EMBL" id="JRLX01000001">
    <property type="protein sequence ID" value="KGO88660.1"/>
    <property type="molecule type" value="Genomic_DNA"/>
</dbReference>
<dbReference type="AlphaFoldDB" id="A0A0A2MK52"/>
<proteinExistence type="predicted"/>
<evidence type="ECO:0000313" key="1">
    <source>
        <dbReference type="EMBL" id="KGO88660.1"/>
    </source>
</evidence>